<dbReference type="GO" id="GO:0016843">
    <property type="term" value="F:amine-lyase activity"/>
    <property type="evidence" value="ECO:0007669"/>
    <property type="project" value="TreeGrafter"/>
</dbReference>
<sequence>MMNKVLIPLMAKVRIGHIIEAQMAEHLGVNIIDESEYAGETKAKHILKNGFRAPFMCGVSTLEQCFLRIEEGATMLRSIEMPKQNFSHTLSTIRTIFNQLKNMKTDDAEKVKFLSKFSKEDTLATINKAIDEGKLPVPFFGCGPDKSNPLRPAYFRKKLQEPMPIPHGEDNYGVARRTLATLDRVILDSDSDFSDSDSKGSYSGKGEGDMDIYDEVLDVDFEMDVDGGGDDNKTDSFNTAVASLDVPLAVPSRRFTRSKKQHNALHSDRGHHVLPPT</sequence>
<keyword evidence="2" id="KW-0456">Lyase</keyword>
<dbReference type="AlphaFoldDB" id="A0A9W8L3E3"/>
<dbReference type="EMBL" id="JANBTX010000161">
    <property type="protein sequence ID" value="KAJ2685274.1"/>
    <property type="molecule type" value="Genomic_DNA"/>
</dbReference>
<dbReference type="Gene3D" id="3.20.20.70">
    <property type="entry name" value="Aldolase class I"/>
    <property type="match status" value="1"/>
</dbReference>
<organism evidence="6 7">
    <name type="scientific">Coemansia spiralis</name>
    <dbReference type="NCBI Taxonomy" id="417178"/>
    <lineage>
        <taxon>Eukaryota</taxon>
        <taxon>Fungi</taxon>
        <taxon>Fungi incertae sedis</taxon>
        <taxon>Zoopagomycota</taxon>
        <taxon>Kickxellomycotina</taxon>
        <taxon>Kickxellomycetes</taxon>
        <taxon>Kickxellales</taxon>
        <taxon>Kickxellaceae</taxon>
        <taxon>Coemansia</taxon>
    </lineage>
</organism>
<evidence type="ECO:0000256" key="2">
    <source>
        <dbReference type="ARBA" id="ARBA00023239"/>
    </source>
</evidence>
<feature type="domain" description="PdxS/SNZ N-terminal" evidence="5">
    <location>
        <begin position="2"/>
        <end position="140"/>
    </location>
</feature>
<dbReference type="InterPro" id="IPR013785">
    <property type="entry name" value="Aldolase_TIM"/>
</dbReference>
<dbReference type="Pfam" id="PF01680">
    <property type="entry name" value="SOR_SNZ"/>
    <property type="match status" value="1"/>
</dbReference>
<keyword evidence="7" id="KW-1185">Reference proteome</keyword>
<dbReference type="Proteomes" id="UP001151516">
    <property type="component" value="Unassembled WGS sequence"/>
</dbReference>
<dbReference type="GO" id="GO:0006520">
    <property type="term" value="P:amino acid metabolic process"/>
    <property type="evidence" value="ECO:0007669"/>
    <property type="project" value="TreeGrafter"/>
</dbReference>
<dbReference type="GO" id="GO:0008615">
    <property type="term" value="P:pyridoxine biosynthetic process"/>
    <property type="evidence" value="ECO:0007669"/>
    <property type="project" value="TreeGrafter"/>
</dbReference>
<evidence type="ECO:0000256" key="1">
    <source>
        <dbReference type="ARBA" id="ARBA00007281"/>
    </source>
</evidence>
<dbReference type="OrthoDB" id="5545300at2759"/>
<protein>
    <recommendedName>
        <fullName evidence="5">PdxS/SNZ N-terminal domain-containing protein</fullName>
    </recommendedName>
</protein>
<reference evidence="6" key="1">
    <citation type="submission" date="2022-07" db="EMBL/GenBank/DDBJ databases">
        <title>Phylogenomic reconstructions and comparative analyses of Kickxellomycotina fungi.</title>
        <authorList>
            <person name="Reynolds N.K."/>
            <person name="Stajich J.E."/>
            <person name="Barry K."/>
            <person name="Grigoriev I.V."/>
            <person name="Crous P."/>
            <person name="Smith M.E."/>
        </authorList>
    </citation>
    <scope>NUCLEOTIDE SEQUENCE</scope>
    <source>
        <strain evidence="6">CBS 109367</strain>
    </source>
</reference>
<dbReference type="InterPro" id="IPR033755">
    <property type="entry name" value="PdxS/SNZ_N"/>
</dbReference>
<dbReference type="PROSITE" id="PS51129">
    <property type="entry name" value="PDXS_SNZ_2"/>
    <property type="match status" value="1"/>
</dbReference>
<dbReference type="SUPFAM" id="SSF110399">
    <property type="entry name" value="ThiG-like"/>
    <property type="match status" value="1"/>
</dbReference>
<dbReference type="PANTHER" id="PTHR31829:SF0">
    <property type="entry name" value="PYRIDOXAL 5'-PHOSPHATE SYNTHASE SUBUNIT SNZ1-RELATED"/>
    <property type="match status" value="1"/>
</dbReference>
<gene>
    <name evidence="6" type="ORF">IWW39_004371</name>
</gene>
<dbReference type="GO" id="GO:0042823">
    <property type="term" value="P:pyridoxal phosphate biosynthetic process"/>
    <property type="evidence" value="ECO:0007669"/>
    <property type="project" value="InterPro"/>
</dbReference>
<evidence type="ECO:0000256" key="4">
    <source>
        <dbReference type="SAM" id="MobiDB-lite"/>
    </source>
</evidence>
<evidence type="ECO:0000256" key="3">
    <source>
        <dbReference type="PROSITE-ProRule" id="PRU00481"/>
    </source>
</evidence>
<evidence type="ECO:0000259" key="5">
    <source>
        <dbReference type="Pfam" id="PF01680"/>
    </source>
</evidence>
<evidence type="ECO:0000313" key="6">
    <source>
        <dbReference type="EMBL" id="KAJ2685274.1"/>
    </source>
</evidence>
<name>A0A9W8L3E3_9FUNG</name>
<dbReference type="PANTHER" id="PTHR31829">
    <property type="entry name" value="PYRIDOXAL 5'-PHOSPHATE SYNTHASE SUBUNIT SNZ1-RELATED"/>
    <property type="match status" value="1"/>
</dbReference>
<evidence type="ECO:0000313" key="7">
    <source>
        <dbReference type="Proteomes" id="UP001151516"/>
    </source>
</evidence>
<comment type="caution">
    <text evidence="6">The sequence shown here is derived from an EMBL/GenBank/DDBJ whole genome shotgun (WGS) entry which is preliminary data.</text>
</comment>
<comment type="similarity">
    <text evidence="1 3">Belongs to the PdxS/SNZ family.</text>
</comment>
<accession>A0A9W8L3E3</accession>
<proteinExistence type="inferred from homology"/>
<feature type="region of interest" description="Disordered" evidence="4">
    <location>
        <begin position="255"/>
        <end position="277"/>
    </location>
</feature>
<dbReference type="InterPro" id="IPR001852">
    <property type="entry name" value="PdxS/SNZ"/>
</dbReference>